<evidence type="ECO:0000259" key="13">
    <source>
        <dbReference type="Pfam" id="PF14720"/>
    </source>
</evidence>
<evidence type="ECO:0000256" key="10">
    <source>
        <dbReference type="ARBA" id="ARBA00023014"/>
    </source>
</evidence>
<dbReference type="InterPro" id="IPR037148">
    <property type="entry name" value="NiFe-Hase_small_C_sf"/>
</dbReference>
<evidence type="ECO:0000259" key="12">
    <source>
        <dbReference type="Pfam" id="PF01058"/>
    </source>
</evidence>
<name>A0A6J4IYE5_9ACTN</name>
<organism evidence="14">
    <name type="scientific">uncultured Acidimicrobiales bacterium</name>
    <dbReference type="NCBI Taxonomy" id="310071"/>
    <lineage>
        <taxon>Bacteria</taxon>
        <taxon>Bacillati</taxon>
        <taxon>Actinomycetota</taxon>
        <taxon>Acidimicrobiia</taxon>
        <taxon>Acidimicrobiales</taxon>
        <taxon>environmental samples</taxon>
    </lineage>
</organism>
<protein>
    <submittedName>
        <fullName evidence="14">[Ni/Fe] hydrogenase, small subunit MSMEG_2720</fullName>
    </submittedName>
</protein>
<dbReference type="GO" id="GO:0009375">
    <property type="term" value="C:ferredoxin hydrogenase complex"/>
    <property type="evidence" value="ECO:0007669"/>
    <property type="project" value="InterPro"/>
</dbReference>
<dbReference type="InterPro" id="IPR001821">
    <property type="entry name" value="NiFe_hydrogenase_ssu"/>
</dbReference>
<comment type="cofactor">
    <cofactor evidence="1">
        <name>[4Fe-4S] cluster</name>
        <dbReference type="ChEBI" id="CHEBI:49883"/>
    </cofactor>
</comment>
<keyword evidence="10" id="KW-0411">Iron-sulfur</keyword>
<sequence>MAPIGIRSRAVEPDSSRIRLGPLEKIYLIWMVGGSCDGCTVSVTAATHPRVEHLLAGIVPGLPRVELIHTVVSTEVGPEWTHNLFMAERGELDAPYVITWEGSIMDESIAGDGYWMGLGEDPQTGRQITSLEWLDRLAPGSAAVIAIGTCASWGGIPGSKGNVTNSMAVMDYLGKDFRSSFGVPVVNVPGCAPVGDNYIETAAAVCLFLNGLAPLPEFDELGRPAWLFGETVHRHCPRAGYYEEGVFAREYGDKECLVELGCWGPVVQCNIAERGNVDGHGGCMQMGGICIGCTMPGFPDKFSPIGEIAPGSLISSTTSRAVGGFIRRMRYLSRVDKNMTVRWEKDSPSAWSRGKTGPRGAVKVVHKVYSKYQHSHEGGNDKFHGETHEGRGRNRFEAGHNW</sequence>
<keyword evidence="6" id="KW-0479">Metal-binding</keyword>
<reference evidence="14" key="1">
    <citation type="submission" date="2020-02" db="EMBL/GenBank/DDBJ databases">
        <authorList>
            <person name="Meier V. D."/>
        </authorList>
    </citation>
    <scope>NUCLEOTIDE SEQUENCE</scope>
    <source>
        <strain evidence="14">AVDCRST_MAG10</strain>
    </source>
</reference>
<dbReference type="InterPro" id="IPR006137">
    <property type="entry name" value="NADH_UbQ_OxRdtase-like_20kDa"/>
</dbReference>
<dbReference type="Gene3D" id="3.40.50.700">
    <property type="entry name" value="NADH:ubiquinone oxidoreductase-like, 20kDa subunit"/>
    <property type="match status" value="1"/>
</dbReference>
<dbReference type="Gene3D" id="4.10.480.10">
    <property type="entry name" value="Cytochrome-c3 hydrogenase, C-terminal domain"/>
    <property type="match status" value="1"/>
</dbReference>
<dbReference type="EMBL" id="CADCTB010000179">
    <property type="protein sequence ID" value="CAA9264245.1"/>
    <property type="molecule type" value="Genomic_DNA"/>
</dbReference>
<dbReference type="SUPFAM" id="SSF56770">
    <property type="entry name" value="HydA/Nqo6-like"/>
    <property type="match status" value="1"/>
</dbReference>
<keyword evidence="7" id="KW-0732">Signal</keyword>
<dbReference type="GO" id="GO:0051539">
    <property type="term" value="F:4 iron, 4 sulfur cluster binding"/>
    <property type="evidence" value="ECO:0007669"/>
    <property type="project" value="UniProtKB-KW"/>
</dbReference>
<dbReference type="GO" id="GO:0046872">
    <property type="term" value="F:metal ion binding"/>
    <property type="evidence" value="ECO:0007669"/>
    <property type="project" value="UniProtKB-KW"/>
</dbReference>
<dbReference type="Pfam" id="PF01058">
    <property type="entry name" value="Oxidored_q6"/>
    <property type="match status" value="1"/>
</dbReference>
<evidence type="ECO:0000256" key="3">
    <source>
        <dbReference type="ARBA" id="ARBA00006605"/>
    </source>
</evidence>
<comment type="subcellular location">
    <subcellularLocation>
        <location evidence="2">Cell envelope</location>
    </subcellularLocation>
</comment>
<comment type="similarity">
    <text evidence="3">Belongs to the [NiFe]/[NiFeSe] hydrogenase small subunit family.</text>
</comment>
<dbReference type="GO" id="GO:0016020">
    <property type="term" value="C:membrane"/>
    <property type="evidence" value="ECO:0007669"/>
    <property type="project" value="TreeGrafter"/>
</dbReference>
<evidence type="ECO:0000256" key="2">
    <source>
        <dbReference type="ARBA" id="ARBA00004196"/>
    </source>
</evidence>
<keyword evidence="5" id="KW-0004">4Fe-4S</keyword>
<feature type="region of interest" description="Disordered" evidence="11">
    <location>
        <begin position="374"/>
        <end position="402"/>
    </location>
</feature>
<feature type="domain" description="NADH:ubiquinone oxidoreductase-like 20kDa subunit" evidence="12">
    <location>
        <begin position="36"/>
        <end position="204"/>
    </location>
</feature>
<dbReference type="Pfam" id="PF14720">
    <property type="entry name" value="NiFe_hyd_SSU_C"/>
    <property type="match status" value="1"/>
</dbReference>
<dbReference type="GO" id="GO:0009055">
    <property type="term" value="F:electron transfer activity"/>
    <property type="evidence" value="ECO:0007669"/>
    <property type="project" value="TreeGrafter"/>
</dbReference>
<evidence type="ECO:0000256" key="1">
    <source>
        <dbReference type="ARBA" id="ARBA00001966"/>
    </source>
</evidence>
<dbReference type="AlphaFoldDB" id="A0A6J4IYE5"/>
<dbReference type="PANTHER" id="PTHR30013:SF5">
    <property type="entry name" value="HYDROGENASE SMALL SUBUNIT"/>
    <property type="match status" value="1"/>
</dbReference>
<proteinExistence type="inferred from homology"/>
<evidence type="ECO:0000256" key="5">
    <source>
        <dbReference type="ARBA" id="ARBA00022485"/>
    </source>
</evidence>
<dbReference type="GO" id="GO:0008901">
    <property type="term" value="F:ferredoxin hydrogenase activity"/>
    <property type="evidence" value="ECO:0007669"/>
    <property type="project" value="InterPro"/>
</dbReference>
<dbReference type="GO" id="GO:0030313">
    <property type="term" value="C:cell envelope"/>
    <property type="evidence" value="ECO:0007669"/>
    <property type="project" value="UniProtKB-SubCell"/>
</dbReference>
<evidence type="ECO:0000313" key="14">
    <source>
        <dbReference type="EMBL" id="CAA9264245.1"/>
    </source>
</evidence>
<keyword evidence="9" id="KW-0408">Iron</keyword>
<evidence type="ECO:0000256" key="9">
    <source>
        <dbReference type="ARBA" id="ARBA00023004"/>
    </source>
</evidence>
<dbReference type="InterPro" id="IPR037024">
    <property type="entry name" value="NiFe_Hase_small_N_sf"/>
</dbReference>
<keyword evidence="8" id="KW-0560">Oxidoreductase</keyword>
<evidence type="ECO:0000256" key="8">
    <source>
        <dbReference type="ARBA" id="ARBA00023002"/>
    </source>
</evidence>
<gene>
    <name evidence="14" type="ORF">AVDCRST_MAG10-2919</name>
</gene>
<dbReference type="GO" id="GO:0044569">
    <property type="term" value="C:[Ni-Fe] hydrogenase complex"/>
    <property type="evidence" value="ECO:0007669"/>
    <property type="project" value="TreeGrafter"/>
</dbReference>
<dbReference type="PANTHER" id="PTHR30013">
    <property type="entry name" value="NIFE / NIFESE HYDROGENASE SMALL SUBUNIT FAMILY MEMBER"/>
    <property type="match status" value="1"/>
</dbReference>
<dbReference type="GO" id="GO:0009061">
    <property type="term" value="P:anaerobic respiration"/>
    <property type="evidence" value="ECO:0007669"/>
    <property type="project" value="TreeGrafter"/>
</dbReference>
<feature type="domain" description="Cytochrome-c3 hydrogenase C-terminal" evidence="13">
    <location>
        <begin position="228"/>
        <end position="305"/>
    </location>
</feature>
<comment type="subunit">
    <text evidence="4">Heterodimer of a large and a small subunit.</text>
</comment>
<evidence type="ECO:0000256" key="7">
    <source>
        <dbReference type="ARBA" id="ARBA00022729"/>
    </source>
</evidence>
<evidence type="ECO:0000256" key="4">
    <source>
        <dbReference type="ARBA" id="ARBA00011771"/>
    </source>
</evidence>
<evidence type="ECO:0000256" key="11">
    <source>
        <dbReference type="SAM" id="MobiDB-lite"/>
    </source>
</evidence>
<accession>A0A6J4IYE5</accession>
<evidence type="ECO:0000256" key="6">
    <source>
        <dbReference type="ARBA" id="ARBA00022723"/>
    </source>
</evidence>
<dbReference type="InterPro" id="IPR027394">
    <property type="entry name" value="Cytochrome-c3_hydrogenase_C"/>
</dbReference>